<dbReference type="EMBL" id="JPGK01000003">
    <property type="protein sequence ID" value="KGA94255.1"/>
    <property type="molecule type" value="Genomic_DNA"/>
</dbReference>
<dbReference type="OrthoDB" id="2990609at2"/>
<dbReference type="Pfam" id="PF09489">
    <property type="entry name" value="CbtB"/>
    <property type="match status" value="1"/>
</dbReference>
<evidence type="ECO:0000313" key="3">
    <source>
        <dbReference type="Proteomes" id="UP000029452"/>
    </source>
</evidence>
<dbReference type="AlphaFoldDB" id="A0A094WCM8"/>
<keyword evidence="1" id="KW-0812">Transmembrane</keyword>
<keyword evidence="1" id="KW-0472">Membrane</keyword>
<evidence type="ECO:0008006" key="4">
    <source>
        <dbReference type="Google" id="ProtNLM"/>
    </source>
</evidence>
<organism evidence="2 3">
    <name type="scientific">Leptospirillum ferriphilum</name>
    <dbReference type="NCBI Taxonomy" id="178606"/>
    <lineage>
        <taxon>Bacteria</taxon>
        <taxon>Pseudomonadati</taxon>
        <taxon>Nitrospirota</taxon>
        <taxon>Nitrospiria</taxon>
        <taxon>Nitrospirales</taxon>
        <taxon>Nitrospiraceae</taxon>
        <taxon>Leptospirillum</taxon>
    </lineage>
</organism>
<accession>A0A094WCM8</accession>
<keyword evidence="1" id="KW-1133">Transmembrane helix</keyword>
<feature type="transmembrane region" description="Helical" evidence="1">
    <location>
        <begin position="25"/>
        <end position="46"/>
    </location>
</feature>
<dbReference type="InterPro" id="IPR012667">
    <property type="entry name" value="CbtB_put"/>
</dbReference>
<comment type="caution">
    <text evidence="2">The sequence shown here is derived from an EMBL/GenBank/DDBJ whole genome shotgun (WGS) entry which is preliminary data.</text>
</comment>
<reference evidence="2 3" key="1">
    <citation type="submission" date="2014-06" db="EMBL/GenBank/DDBJ databases">
        <title>Draft genome sequence of iron oxidizing acidophile Leptospirillum ferriphilum DSM14647.</title>
        <authorList>
            <person name="Cardenas J.P."/>
            <person name="Lazcano M."/>
            <person name="Ossandon F.J."/>
            <person name="Corbett M."/>
            <person name="Holmes D.S."/>
            <person name="Watkin E."/>
        </authorList>
    </citation>
    <scope>NUCLEOTIDE SEQUENCE [LARGE SCALE GENOMIC DNA]</scope>
    <source>
        <strain evidence="2 3">DSM 14647</strain>
    </source>
</reference>
<dbReference type="RefSeq" id="WP_036081368.1">
    <property type="nucleotide sequence ID" value="NZ_JBPKCJ010000001.1"/>
</dbReference>
<evidence type="ECO:0000313" key="2">
    <source>
        <dbReference type="EMBL" id="KGA94255.1"/>
    </source>
</evidence>
<proteinExistence type="predicted"/>
<name>A0A094WCM8_9BACT</name>
<dbReference type="PATRIC" id="fig|178606.4.peg.825"/>
<sequence>MNMTTHKLVSDNPVKVGMDVRSSSWVRVFVAVLFALWVPATLYLLLFAPMPLVHDAIHPVRHAFSMIMCH</sequence>
<protein>
    <recommendedName>
        <fullName evidence="4">Cobalt transporter subunit (CbtB)</fullName>
    </recommendedName>
</protein>
<evidence type="ECO:0000256" key="1">
    <source>
        <dbReference type="SAM" id="Phobius"/>
    </source>
</evidence>
<dbReference type="Proteomes" id="UP000029452">
    <property type="component" value="Unassembled WGS sequence"/>
</dbReference>
<gene>
    <name evidence="2" type="ORF">LptCag_1018</name>
</gene>